<dbReference type="Proteomes" id="UP001257659">
    <property type="component" value="Unassembled WGS sequence"/>
</dbReference>
<protein>
    <submittedName>
        <fullName evidence="3">Membrane protein</fullName>
    </submittedName>
</protein>
<keyword evidence="4" id="KW-1185">Reference proteome</keyword>
<gene>
    <name evidence="3" type="ORF">GGR31_001148</name>
</gene>
<evidence type="ECO:0000256" key="1">
    <source>
        <dbReference type="SAM" id="Phobius"/>
    </source>
</evidence>
<feature type="transmembrane region" description="Helical" evidence="1">
    <location>
        <begin position="56"/>
        <end position="77"/>
    </location>
</feature>
<feature type="transmembrane region" description="Helical" evidence="1">
    <location>
        <begin position="125"/>
        <end position="146"/>
    </location>
</feature>
<evidence type="ECO:0000313" key="3">
    <source>
        <dbReference type="EMBL" id="MDR6300517.1"/>
    </source>
</evidence>
<dbReference type="RefSeq" id="WP_309727421.1">
    <property type="nucleotide sequence ID" value="NZ_JAVDQA010000002.1"/>
</dbReference>
<evidence type="ECO:0000313" key="4">
    <source>
        <dbReference type="Proteomes" id="UP001257659"/>
    </source>
</evidence>
<feature type="transmembrane region" description="Helical" evidence="1">
    <location>
        <begin position="98"/>
        <end position="119"/>
    </location>
</feature>
<proteinExistence type="predicted"/>
<organism evidence="3 4">
    <name type="scientific">Mesonia maritima</name>
    <dbReference type="NCBI Taxonomy" id="1793873"/>
    <lineage>
        <taxon>Bacteria</taxon>
        <taxon>Pseudomonadati</taxon>
        <taxon>Bacteroidota</taxon>
        <taxon>Flavobacteriia</taxon>
        <taxon>Flavobacteriales</taxon>
        <taxon>Flavobacteriaceae</taxon>
        <taxon>Mesonia</taxon>
    </lineage>
</organism>
<dbReference type="InterPro" id="IPR012867">
    <property type="entry name" value="DUF1648"/>
</dbReference>
<keyword evidence="1" id="KW-0472">Membrane</keyword>
<name>A0ABU1K4I8_9FLAO</name>
<dbReference type="EMBL" id="JAVDQA010000002">
    <property type="protein sequence ID" value="MDR6300517.1"/>
    <property type="molecule type" value="Genomic_DNA"/>
</dbReference>
<reference evidence="3 4" key="1">
    <citation type="submission" date="2023-07" db="EMBL/GenBank/DDBJ databases">
        <title>Genomic Encyclopedia of Type Strains, Phase IV (KMG-IV): sequencing the most valuable type-strain genomes for metagenomic binning, comparative biology and taxonomic classification.</title>
        <authorList>
            <person name="Goeker M."/>
        </authorList>
    </citation>
    <scope>NUCLEOTIDE SEQUENCE [LARGE SCALE GENOMIC DNA]</scope>
    <source>
        <strain evidence="3 4">DSM 102814</strain>
    </source>
</reference>
<feature type="domain" description="DUF1648" evidence="2">
    <location>
        <begin position="17"/>
        <end position="63"/>
    </location>
</feature>
<dbReference type="Pfam" id="PF07853">
    <property type="entry name" value="DUF1648"/>
    <property type="match status" value="1"/>
</dbReference>
<sequence length="152" mass="17583">MKIKNRKYKIIGNITLIIVFCLFIIPVIFFSQLPNEIPLHFGFHGSPDNYSSKNNIWLLPILGLLFYVGSLKLEKIFLSELSKKVNHQLIFMVKNLKILILIIVVGFLYLTIQMILVALKISEGLGSWFIYLFLFSVIIFPLSPLINRNKKI</sequence>
<evidence type="ECO:0000259" key="2">
    <source>
        <dbReference type="Pfam" id="PF07853"/>
    </source>
</evidence>
<accession>A0ABU1K4I8</accession>
<keyword evidence="1" id="KW-0812">Transmembrane</keyword>
<keyword evidence="1" id="KW-1133">Transmembrane helix</keyword>
<feature type="transmembrane region" description="Helical" evidence="1">
    <location>
        <begin position="12"/>
        <end position="33"/>
    </location>
</feature>
<comment type="caution">
    <text evidence="3">The sequence shown here is derived from an EMBL/GenBank/DDBJ whole genome shotgun (WGS) entry which is preliminary data.</text>
</comment>